<dbReference type="InterPro" id="IPR006669">
    <property type="entry name" value="MgtE_transporter"/>
</dbReference>
<comment type="caution">
    <text evidence="11">The sequence shown here is derived from an EMBL/GenBank/DDBJ whole genome shotgun (WGS) entry which is preliminary data.</text>
</comment>
<evidence type="ECO:0000313" key="11">
    <source>
        <dbReference type="EMBL" id="MBE1503513.1"/>
    </source>
</evidence>
<dbReference type="SMART" id="SM00924">
    <property type="entry name" value="MgtE_N"/>
    <property type="match status" value="1"/>
</dbReference>
<comment type="subunit">
    <text evidence="9">Homodimer.</text>
</comment>
<dbReference type="SUPFAM" id="SSF54631">
    <property type="entry name" value="CBS-domain pair"/>
    <property type="match status" value="1"/>
</dbReference>
<evidence type="ECO:0000256" key="5">
    <source>
        <dbReference type="ARBA" id="ARBA00022842"/>
    </source>
</evidence>
<dbReference type="CDD" id="cd04606">
    <property type="entry name" value="CBS_pair_Mg_transporter"/>
    <property type="match status" value="1"/>
</dbReference>
<dbReference type="SUPFAM" id="SSF158791">
    <property type="entry name" value="MgtE N-terminal domain-like"/>
    <property type="match status" value="1"/>
</dbReference>
<evidence type="ECO:0000256" key="7">
    <source>
        <dbReference type="ARBA" id="ARBA00023136"/>
    </source>
</evidence>
<accession>A0ABR9IK09</accession>
<feature type="transmembrane region" description="Helical" evidence="9">
    <location>
        <begin position="429"/>
        <end position="452"/>
    </location>
</feature>
<keyword evidence="8" id="KW-0129">CBS domain</keyword>
<dbReference type="RefSeq" id="WP_192727678.1">
    <property type="nucleotide sequence ID" value="NZ_BAAAVL010000003.1"/>
</dbReference>
<gene>
    <name evidence="11" type="ORF">H4W29_000694</name>
</gene>
<evidence type="ECO:0000256" key="1">
    <source>
        <dbReference type="ARBA" id="ARBA00004141"/>
    </source>
</evidence>
<dbReference type="SMART" id="SM00116">
    <property type="entry name" value="CBS"/>
    <property type="match status" value="1"/>
</dbReference>
<feature type="domain" description="CBS" evidence="10">
    <location>
        <begin position="196"/>
        <end position="253"/>
    </location>
</feature>
<dbReference type="InterPro" id="IPR006668">
    <property type="entry name" value="Mg_transptr_MgtE_intracell_dom"/>
</dbReference>
<feature type="transmembrane region" description="Helical" evidence="9">
    <location>
        <begin position="395"/>
        <end position="417"/>
    </location>
</feature>
<dbReference type="Gene3D" id="1.10.357.20">
    <property type="entry name" value="SLC41 divalent cation transporters, integral membrane domain"/>
    <property type="match status" value="1"/>
</dbReference>
<dbReference type="Pfam" id="PF00571">
    <property type="entry name" value="CBS"/>
    <property type="match status" value="2"/>
</dbReference>
<evidence type="ECO:0000256" key="9">
    <source>
        <dbReference type="RuleBase" id="RU362011"/>
    </source>
</evidence>
<organism evidence="11 12">
    <name type="scientific">Rhizobium viscosum</name>
    <name type="common">Arthrobacter viscosus</name>
    <dbReference type="NCBI Taxonomy" id="1673"/>
    <lineage>
        <taxon>Bacteria</taxon>
        <taxon>Pseudomonadati</taxon>
        <taxon>Pseudomonadota</taxon>
        <taxon>Alphaproteobacteria</taxon>
        <taxon>Hyphomicrobiales</taxon>
        <taxon>Rhizobiaceae</taxon>
        <taxon>Rhizobium/Agrobacterium group</taxon>
        <taxon>Rhizobium</taxon>
    </lineage>
</organism>
<evidence type="ECO:0000313" key="12">
    <source>
        <dbReference type="Proteomes" id="UP000620262"/>
    </source>
</evidence>
<dbReference type="InterPro" id="IPR036739">
    <property type="entry name" value="SLC41_membr_dom_sf"/>
</dbReference>
<protein>
    <recommendedName>
        <fullName evidence="9">Magnesium transporter MgtE</fullName>
    </recommendedName>
</protein>
<dbReference type="Gene3D" id="1.25.60.10">
    <property type="entry name" value="MgtE N-terminal domain-like"/>
    <property type="match status" value="1"/>
</dbReference>
<dbReference type="InterPro" id="IPR038076">
    <property type="entry name" value="MgtE_N_sf"/>
</dbReference>
<dbReference type="Gene3D" id="3.10.580.10">
    <property type="entry name" value="CBS-domain"/>
    <property type="match status" value="1"/>
</dbReference>
<evidence type="ECO:0000256" key="8">
    <source>
        <dbReference type="PROSITE-ProRule" id="PRU00703"/>
    </source>
</evidence>
<dbReference type="SUPFAM" id="SSF161093">
    <property type="entry name" value="MgtE membrane domain-like"/>
    <property type="match status" value="1"/>
</dbReference>
<dbReference type="InterPro" id="IPR000644">
    <property type="entry name" value="CBS_dom"/>
</dbReference>
<dbReference type="InterPro" id="IPR046342">
    <property type="entry name" value="CBS_dom_sf"/>
</dbReference>
<dbReference type="PROSITE" id="PS51371">
    <property type="entry name" value="CBS"/>
    <property type="match status" value="1"/>
</dbReference>
<comment type="similarity">
    <text evidence="2 9">Belongs to the SLC41A transporter family.</text>
</comment>
<keyword evidence="4 9" id="KW-0812">Transmembrane</keyword>
<dbReference type="Proteomes" id="UP000620262">
    <property type="component" value="Unassembled WGS sequence"/>
</dbReference>
<dbReference type="PANTHER" id="PTHR43773">
    <property type="entry name" value="MAGNESIUM TRANSPORTER MGTE"/>
    <property type="match status" value="1"/>
</dbReference>
<keyword evidence="9" id="KW-1003">Cell membrane</keyword>
<keyword evidence="3 9" id="KW-0813">Transport</keyword>
<evidence type="ECO:0000256" key="6">
    <source>
        <dbReference type="ARBA" id="ARBA00022989"/>
    </source>
</evidence>
<proteinExistence type="inferred from homology"/>
<dbReference type="NCBIfam" id="TIGR00400">
    <property type="entry name" value="mgtE"/>
    <property type="match status" value="1"/>
</dbReference>
<evidence type="ECO:0000256" key="2">
    <source>
        <dbReference type="ARBA" id="ARBA00009749"/>
    </source>
</evidence>
<feature type="transmembrane region" description="Helical" evidence="9">
    <location>
        <begin position="355"/>
        <end position="375"/>
    </location>
</feature>
<reference evidence="11 12" key="1">
    <citation type="submission" date="2020-10" db="EMBL/GenBank/DDBJ databases">
        <title>Sequencing the genomes of 1000 actinobacteria strains.</title>
        <authorList>
            <person name="Klenk H.-P."/>
        </authorList>
    </citation>
    <scope>NUCLEOTIDE SEQUENCE [LARGE SCALE GENOMIC DNA]</scope>
    <source>
        <strain evidence="11 12">DSM 7307</strain>
    </source>
</reference>
<evidence type="ECO:0000256" key="4">
    <source>
        <dbReference type="ARBA" id="ARBA00022692"/>
    </source>
</evidence>
<keyword evidence="9" id="KW-0479">Metal-binding</keyword>
<sequence length="457" mass="49742">MNINRFPLRAGYAARAFMNNSRVATIAERVESLNGLAPAEAGRILSRMPQDYAVNILDRPELRNAPAILALMDSADSARLLHGMSNDRVADVLLELDVDDRVRLFSSLEEPVRVAIQHLMGYPPRTAGSIMTTEFVSVPDDWTVAQTLDHVRQVERSRETVYAIYVLDHNSGALMHVVTLRRLITGEPDASILSVAQKGMPVSANALMKQEDVARLIRKHDLLALPVIDDHGQILGIVTVDDVIDTMIADTTEAAQKFGGMEALGKPYMKIGFGSMIRKRAGWLCALFLGEMLTASAMQHFEGELEKAVVLTLFIPLIMSSGGNSGSQATSLIIRALAVGELKLSDWWRVLLRELPTGIVLGAILGLVGLLRVIFWQTAGLYDYGPHWQLVGLTVFAALVGIVTFGSMSGSMLPFLLQKLRLDPATASAPFVATLVDVTGLVIYFSVALLILSGTLL</sequence>
<comment type="subcellular location">
    <subcellularLocation>
        <location evidence="9">Cell membrane</location>
        <topology evidence="9">Multi-pass membrane protein</topology>
    </subcellularLocation>
    <subcellularLocation>
        <location evidence="1">Membrane</location>
        <topology evidence="1">Multi-pass membrane protein</topology>
    </subcellularLocation>
</comment>
<keyword evidence="12" id="KW-1185">Reference proteome</keyword>
<dbReference type="InterPro" id="IPR006667">
    <property type="entry name" value="SLC41_membr_dom"/>
</dbReference>
<comment type="function">
    <text evidence="9">Acts as a magnesium transporter.</text>
</comment>
<dbReference type="PANTHER" id="PTHR43773:SF1">
    <property type="entry name" value="MAGNESIUM TRANSPORTER MGTE"/>
    <property type="match status" value="1"/>
</dbReference>
<keyword evidence="6 9" id="KW-1133">Transmembrane helix</keyword>
<evidence type="ECO:0000256" key="3">
    <source>
        <dbReference type="ARBA" id="ARBA00022448"/>
    </source>
</evidence>
<evidence type="ECO:0000259" key="10">
    <source>
        <dbReference type="PROSITE" id="PS51371"/>
    </source>
</evidence>
<name>A0ABR9IK09_RHIVS</name>
<dbReference type="EMBL" id="JADBEC010000001">
    <property type="protein sequence ID" value="MBE1503513.1"/>
    <property type="molecule type" value="Genomic_DNA"/>
</dbReference>
<dbReference type="Pfam" id="PF01769">
    <property type="entry name" value="MgtE"/>
    <property type="match status" value="1"/>
</dbReference>
<keyword evidence="5 9" id="KW-0460">Magnesium</keyword>
<keyword evidence="7 9" id="KW-0472">Membrane</keyword>
<dbReference type="Pfam" id="PF03448">
    <property type="entry name" value="MgtE_N"/>
    <property type="match status" value="1"/>
</dbReference>
<comment type="caution">
    <text evidence="9">Lacks conserved residue(s) required for the propagation of feature annotation.</text>
</comment>